<dbReference type="RefSeq" id="WP_223211676.1">
    <property type="nucleotide sequence ID" value="NZ_LR215043.1"/>
</dbReference>
<keyword evidence="3" id="KW-0808">Transferase</keyword>
<sequence>MFSKNILNSDQKELVKTILTWAAESKDATEYILESVYQLLIQRIKVGLTFDIAPTTSVGSISYLRKDHKLSFSLDSKKANNNLIIGENYDALNNLILIEQELNPSDPGYDIIYIDPPYNTESSAKDGNNAADDKEDIKANKFVYRDKFSRNGWLNMLRERLVLAKQLLNLNGVIFVSIDDNEQAYLKILMDEIFGEENFVANFIWEKNYSPKNNNKFVSVNHDYILCYLKNRNWVTNFNRFERTEKQNSMYVYDDNDGRGRYCLGDLTKKGKNTYDIEWNGKIYKCPENSGWRFNKTKTKELIADNRIYLPDDQNHRPRMKRYLSEVADVISLSILPHKLVGHTGEAKQHLNSIIAGNNFDTPKSVRLIEYLIKLIDTGKTRVLDFYAGSCATAEAVLELNQKDGGSRTYTMVTNNANEIGTKIAYERLFRINHGVGTKGENFKWTNKNMAFNSNLSVYWVEQTKVGLTDEQNLDELVVVVKKMLGDFGVTNTTISVDRILSKLRSLKSFIQPEKADDKD</sequence>
<keyword evidence="2 6" id="KW-0489">Methyltransferase</keyword>
<proteinExistence type="inferred from homology"/>
<evidence type="ECO:0000256" key="4">
    <source>
        <dbReference type="ARBA" id="ARBA00022691"/>
    </source>
</evidence>
<gene>
    <name evidence="6" type="ORF">NCTC10184_00406</name>
</gene>
<dbReference type="GO" id="GO:0032259">
    <property type="term" value="P:methylation"/>
    <property type="evidence" value="ECO:0007669"/>
    <property type="project" value="UniProtKB-KW"/>
</dbReference>
<dbReference type="PRINTS" id="PR00506">
    <property type="entry name" value="D21N6MTFRASE"/>
</dbReference>
<dbReference type="InterPro" id="IPR002052">
    <property type="entry name" value="DNA_methylase_N6_adenine_CS"/>
</dbReference>
<dbReference type="Gene3D" id="3.40.50.150">
    <property type="entry name" value="Vaccinia Virus protein VP39"/>
    <property type="match status" value="1"/>
</dbReference>
<dbReference type="SUPFAM" id="SSF53335">
    <property type="entry name" value="S-adenosyl-L-methionine-dependent methyltransferases"/>
    <property type="match status" value="1"/>
</dbReference>
<keyword evidence="7" id="KW-1185">Reference proteome</keyword>
<dbReference type="InterPro" id="IPR002295">
    <property type="entry name" value="N4/N6-MTase_EcoPI_Mod-like"/>
</dbReference>
<organism evidence="6 7">
    <name type="scientific">Mycoplasmopsis columbinasalis</name>
    <dbReference type="NCBI Taxonomy" id="114880"/>
    <lineage>
        <taxon>Bacteria</taxon>
        <taxon>Bacillati</taxon>
        <taxon>Mycoplasmatota</taxon>
        <taxon>Mycoplasmoidales</taxon>
        <taxon>Metamycoplasmataceae</taxon>
        <taxon>Mycoplasmopsis</taxon>
    </lineage>
</organism>
<dbReference type="InterPro" id="IPR029063">
    <property type="entry name" value="SAM-dependent_MTases_sf"/>
</dbReference>
<dbReference type="GO" id="GO:0008170">
    <property type="term" value="F:N-methyltransferase activity"/>
    <property type="evidence" value="ECO:0007669"/>
    <property type="project" value="InterPro"/>
</dbReference>
<feature type="domain" description="DNA methylase N-4/N-6" evidence="5">
    <location>
        <begin position="110"/>
        <end position="403"/>
    </location>
</feature>
<dbReference type="AlphaFoldDB" id="A0A449BAW4"/>
<evidence type="ECO:0000313" key="6">
    <source>
        <dbReference type="EMBL" id="VEU78177.1"/>
    </source>
</evidence>
<dbReference type="KEGG" id="mcob:NCTC10184_00406"/>
<protein>
    <submittedName>
        <fullName evidence="6">C-terminal truncated Type III restriction-modification system: methylase</fullName>
    </submittedName>
</protein>
<evidence type="ECO:0000256" key="2">
    <source>
        <dbReference type="ARBA" id="ARBA00022603"/>
    </source>
</evidence>
<evidence type="ECO:0000256" key="3">
    <source>
        <dbReference type="ARBA" id="ARBA00022679"/>
    </source>
</evidence>
<evidence type="ECO:0000259" key="5">
    <source>
        <dbReference type="Pfam" id="PF01555"/>
    </source>
</evidence>
<name>A0A449BAW4_9BACT</name>
<dbReference type="PROSITE" id="PS00092">
    <property type="entry name" value="N6_MTASE"/>
    <property type="match status" value="1"/>
</dbReference>
<dbReference type="GO" id="GO:0003677">
    <property type="term" value="F:DNA binding"/>
    <property type="evidence" value="ECO:0007669"/>
    <property type="project" value="InterPro"/>
</dbReference>
<comment type="similarity">
    <text evidence="1">Belongs to the N(4)/N(6)-methyltransferase family.</text>
</comment>
<dbReference type="REBASE" id="299167">
    <property type="entry name" value="M3.Mco10184ORF403P"/>
</dbReference>
<dbReference type="EMBL" id="LR215043">
    <property type="protein sequence ID" value="VEU78177.1"/>
    <property type="molecule type" value="Genomic_DNA"/>
</dbReference>
<keyword evidence="4" id="KW-0949">S-adenosyl-L-methionine</keyword>
<evidence type="ECO:0000256" key="1">
    <source>
        <dbReference type="ARBA" id="ARBA00006594"/>
    </source>
</evidence>
<dbReference type="Proteomes" id="UP000290876">
    <property type="component" value="Chromosome"/>
</dbReference>
<evidence type="ECO:0000313" key="7">
    <source>
        <dbReference type="Proteomes" id="UP000290876"/>
    </source>
</evidence>
<dbReference type="InterPro" id="IPR002941">
    <property type="entry name" value="DNA_methylase_N4/N6"/>
</dbReference>
<accession>A0A449BAW4</accession>
<reference evidence="6 7" key="1">
    <citation type="submission" date="2019-01" db="EMBL/GenBank/DDBJ databases">
        <authorList>
            <consortium name="Pathogen Informatics"/>
        </authorList>
    </citation>
    <scope>NUCLEOTIDE SEQUENCE [LARGE SCALE GENOMIC DNA]</scope>
    <source>
        <strain evidence="6 7">NCTC10184</strain>
    </source>
</reference>
<dbReference type="Pfam" id="PF01555">
    <property type="entry name" value="N6_N4_Mtase"/>
    <property type="match status" value="1"/>
</dbReference>